<feature type="region of interest" description="Disordered" evidence="1">
    <location>
        <begin position="501"/>
        <end position="564"/>
    </location>
</feature>
<reference evidence="3" key="1">
    <citation type="submission" date="2016-11" db="UniProtKB">
        <authorList>
            <consortium name="WormBaseParasite"/>
        </authorList>
    </citation>
    <scope>IDENTIFICATION</scope>
</reference>
<name>A0A1I8A928_9BILA</name>
<feature type="compositionally biased region" description="Basic residues" evidence="1">
    <location>
        <begin position="248"/>
        <end position="257"/>
    </location>
</feature>
<organism evidence="2 3">
    <name type="scientific">Steinernema glaseri</name>
    <dbReference type="NCBI Taxonomy" id="37863"/>
    <lineage>
        <taxon>Eukaryota</taxon>
        <taxon>Metazoa</taxon>
        <taxon>Ecdysozoa</taxon>
        <taxon>Nematoda</taxon>
        <taxon>Chromadorea</taxon>
        <taxon>Rhabditida</taxon>
        <taxon>Tylenchina</taxon>
        <taxon>Panagrolaimomorpha</taxon>
        <taxon>Strongyloidoidea</taxon>
        <taxon>Steinernematidae</taxon>
        <taxon>Steinernema</taxon>
    </lineage>
</organism>
<feature type="compositionally biased region" description="Basic and acidic residues" evidence="1">
    <location>
        <begin position="644"/>
        <end position="656"/>
    </location>
</feature>
<evidence type="ECO:0000313" key="2">
    <source>
        <dbReference type="Proteomes" id="UP000095287"/>
    </source>
</evidence>
<feature type="compositionally biased region" description="Polar residues" evidence="1">
    <location>
        <begin position="1056"/>
        <end position="1074"/>
    </location>
</feature>
<feature type="compositionally biased region" description="Basic residues" evidence="1">
    <location>
        <begin position="1"/>
        <end position="22"/>
    </location>
</feature>
<feature type="compositionally biased region" description="Basic and acidic residues" evidence="1">
    <location>
        <begin position="76"/>
        <end position="94"/>
    </location>
</feature>
<feature type="compositionally biased region" description="Basic and acidic residues" evidence="1">
    <location>
        <begin position="114"/>
        <end position="134"/>
    </location>
</feature>
<dbReference type="WBParaSite" id="L893_g34077.t2">
    <property type="protein sequence ID" value="L893_g34077.t2"/>
    <property type="gene ID" value="L893_g34077"/>
</dbReference>
<feature type="region of interest" description="Disordered" evidence="1">
    <location>
        <begin position="1"/>
        <end position="457"/>
    </location>
</feature>
<feature type="compositionally biased region" description="Polar residues" evidence="1">
    <location>
        <begin position="1030"/>
        <end position="1039"/>
    </location>
</feature>
<protein>
    <submittedName>
        <fullName evidence="3">BAT2_N domain-containing protein</fullName>
    </submittedName>
</protein>
<keyword evidence="2" id="KW-1185">Reference proteome</keyword>
<feature type="region of interest" description="Disordered" evidence="1">
    <location>
        <begin position="815"/>
        <end position="839"/>
    </location>
</feature>
<accession>A0A1I8A928</accession>
<dbReference type="AlphaFoldDB" id="A0A1I8A928"/>
<feature type="compositionally biased region" description="Basic and acidic residues" evidence="1">
    <location>
        <begin position="183"/>
        <end position="194"/>
    </location>
</feature>
<evidence type="ECO:0000313" key="3">
    <source>
        <dbReference type="WBParaSite" id="L893_g34077.t2"/>
    </source>
</evidence>
<feature type="compositionally biased region" description="Basic and acidic residues" evidence="1">
    <location>
        <begin position="501"/>
        <end position="542"/>
    </location>
</feature>
<evidence type="ECO:0000256" key="1">
    <source>
        <dbReference type="SAM" id="MobiDB-lite"/>
    </source>
</evidence>
<sequence length="1081" mass="116664">MKRKPKLPKKIQLKKLPKSGRITKRDPRPKPSEKKAEKASSDSKTSESSSKDASNDSAQGRDSSPVKPAPVPVDNVWERRLEERVSAEREKEQQLKQQQTQQPQQNKGHRKEQRQHAPTESKTDVPYFDEDRATKRGGGVSRRGNPSGTGFSRGGSRAPLNGQKARTEPQPDFGDNFSNMGEFHVEDTMIESKPKRSGKTRGNNGMIHRGNGRKVLLPDPVDVKRTQVEGQEPQSMARIPKEKEQRGRRVIGTRGKLRGGMSSATVRKPTRNVSRQSQLTVHTEPSVVEEAIPTSSLPPTAYGERGAMLKSPVNSSEGCGEEWETASESSGVISKLTTKEATVQPAEAKQPIQPVTKSASSSSVPSQKKSSTTKAENSTSNTTNNSQRQIGPKNAKPASHTSLVRGASSSKNSNGAIKNSSQAKSERVGRSSSASNARDSGNKVSVSTGLNNKDGLAGVDINNASVIVIDDHPATLDVASTTDEGFVEVLSKAAKRQRQLEEQAKAEAEKKKALKEKERQEKLQAKREKAAVRAPGKKAEKQQHRKDKGAKGPVSDSEADASTNNRIVKKEGLIKTVWNSDIVPPTPEESLRGALPVIPSPIARPTPKPISKTAEADVSLTVVAKTPEPVVPKEEATVSPVGDKTQKAKVEAESEDDGTKFLKQNLDKVKEFWPGQQAEFPSTLQTAPNPVPPPVSAAQGPNVAKVRPQPQSTTDVVAPVVQKEPVVQQQANMNNPKRMAAPSPVQAVPQAQGQNAGPMFPNQNAHYQPLMQAPSPFGGITMPPYSVMFNGDVMHPATTNSPPAQSLFAPIPFNAHPNQRPVPQSVPPPSRGSAASSNFEVGPFFPAPNIGPTWSTSELTTPPPAAPQPPNIGPTWSTSELTTPPPAAPQRFFNSAAAYSVPPPNKGCPPPVAQAQRPNFNQPPPPHMHPFGMQTGLEFANKQQAQRMQGPPQPLHNFGNNFPAPHPPQPPNYRYGPHPTAMFGNDAVWSANPKDTLPAQPQSYGLFQKPPPNVPTSGYAPMMPGRNDRWNYSQRGAYSQPQQQQHQYHHAKENVFSEQQNGRTSVASTSSGANNKAAGKA</sequence>
<feature type="compositionally biased region" description="Polar residues" evidence="1">
    <location>
        <begin position="430"/>
        <end position="451"/>
    </location>
</feature>
<feature type="compositionally biased region" description="Pro residues" evidence="1">
    <location>
        <begin position="861"/>
        <end position="872"/>
    </location>
</feature>
<feature type="compositionally biased region" description="Low complexity" evidence="1">
    <location>
        <begin position="95"/>
        <end position="105"/>
    </location>
</feature>
<feature type="compositionally biased region" description="Polar residues" evidence="1">
    <location>
        <begin position="326"/>
        <end position="341"/>
    </location>
</feature>
<feature type="compositionally biased region" description="Basic and acidic residues" evidence="1">
    <location>
        <begin position="23"/>
        <end position="54"/>
    </location>
</feature>
<dbReference type="Proteomes" id="UP000095287">
    <property type="component" value="Unplaced"/>
</dbReference>
<feature type="region of interest" description="Disordered" evidence="1">
    <location>
        <begin position="854"/>
        <end position="873"/>
    </location>
</feature>
<feature type="region of interest" description="Disordered" evidence="1">
    <location>
        <begin position="897"/>
        <end position="1081"/>
    </location>
</feature>
<feature type="compositionally biased region" description="Low complexity" evidence="1">
    <location>
        <begin position="353"/>
        <end position="386"/>
    </location>
</feature>
<feature type="region of interest" description="Disordered" evidence="1">
    <location>
        <begin position="631"/>
        <end position="656"/>
    </location>
</feature>
<feature type="compositionally biased region" description="Polar residues" evidence="1">
    <location>
        <begin position="271"/>
        <end position="283"/>
    </location>
</feature>
<feature type="compositionally biased region" description="Polar residues" evidence="1">
    <location>
        <begin position="399"/>
        <end position="423"/>
    </location>
</feature>
<feature type="compositionally biased region" description="Pro residues" evidence="1">
    <location>
        <begin position="901"/>
        <end position="912"/>
    </location>
</feature>
<proteinExistence type="predicted"/>